<dbReference type="Proteomes" id="UP000621447">
    <property type="component" value="Unassembled WGS sequence"/>
</dbReference>
<evidence type="ECO:0000259" key="2">
    <source>
        <dbReference type="Pfam" id="PF07940"/>
    </source>
</evidence>
<keyword evidence="4" id="KW-1185">Reference proteome</keyword>
<name>A0ABX2JJD3_9SPHN</name>
<dbReference type="InterPro" id="IPR012480">
    <property type="entry name" value="Hepar_II_III_C"/>
</dbReference>
<comment type="caution">
    <text evidence="3">The sequence shown here is derived from an EMBL/GenBank/DDBJ whole genome shotgun (WGS) entry which is preliminary data.</text>
</comment>
<accession>A0ABX2JJD3</accession>
<dbReference type="Pfam" id="PF07940">
    <property type="entry name" value="Hepar_II_III_C"/>
    <property type="match status" value="1"/>
</dbReference>
<dbReference type="InterPro" id="IPR008929">
    <property type="entry name" value="Chondroitin_lyas"/>
</dbReference>
<dbReference type="Gene3D" id="1.50.10.100">
    <property type="entry name" value="Chondroitin AC/alginate lyase"/>
    <property type="match status" value="1"/>
</dbReference>
<dbReference type="EMBL" id="JABULH010000005">
    <property type="protein sequence ID" value="NTS65899.1"/>
    <property type="molecule type" value="Genomic_DNA"/>
</dbReference>
<reference evidence="3 4" key="1">
    <citation type="submission" date="2020-06" db="EMBL/GenBank/DDBJ databases">
        <title>Sphingomonas hominis sp. nov., a member of the Sphingomonas, isolated from the hair of a 22-year-old girl.</title>
        <authorList>
            <person name="Zhang D.-F."/>
            <person name="Cui X.-W."/>
        </authorList>
    </citation>
    <scope>NUCLEOTIDE SEQUENCE [LARGE SCALE GENOMIC DNA]</scope>
    <source>
        <strain evidence="3 4">HHU CXW</strain>
    </source>
</reference>
<comment type="subcellular location">
    <subcellularLocation>
        <location evidence="1">Cell envelope</location>
    </subcellularLocation>
</comment>
<sequence>MSESRADEPNDGQGRDTIDAGHRMVRAAGEGSASLGQRVADYFDRLTWRTPIHDMRLKGRYPRKLLAVPADPVAGDAERGEALTAGWLAWGNEFRALDEVTFASSIGSVAFDDHAQSFAWLRDLWAAPDRAAATRTAEVLTQRWLAVNGERVTERGWRPDLWGRRMLMWTAHAPLLLSSTDLIYRSSVLSAIARGARHLDRTADKTPVGVRRIAAWCGVVAAGLLIPGGDPRRAIGEAGLERALSVSIGSDGGIASRSPRDQLDAIELLACLRAAYDARRLDLPEPVMQVLARSVSALLGTMMGDAGLSSWQGAGPIGYDEVQAVLAASRVVRRPLRQASDRGYQRIAAARSVLVMDAAPPPTSPSAAGACASTLAFELSDGEERLIVNCGGALAVADAGLAAGLRSTAAHSTLVLADTNSTALLPDGSLGRGVGAVDLSRQESDAGSRIEARHDGYARRFGFRHHRTLTMTVDGLELRGEDSLLPAGKRQARGAVPFVARFHLGMGVEVSASPDAQGATLTTPQGAVWHFRAAGATVMIEDSVWIDPAGEIVPTKQIVAGGSADPGGATISWVFKRAR</sequence>
<protein>
    <submittedName>
        <fullName evidence="3">Heparinase II/III family protein</fullName>
    </submittedName>
</protein>
<evidence type="ECO:0000313" key="4">
    <source>
        <dbReference type="Proteomes" id="UP000621447"/>
    </source>
</evidence>
<evidence type="ECO:0000313" key="3">
    <source>
        <dbReference type="EMBL" id="NTS65899.1"/>
    </source>
</evidence>
<gene>
    <name evidence="3" type="ORF">HRV97_12090</name>
</gene>
<evidence type="ECO:0000256" key="1">
    <source>
        <dbReference type="ARBA" id="ARBA00004196"/>
    </source>
</evidence>
<organism evidence="3 4">
    <name type="scientific">Sphingomonas hominis</name>
    <dbReference type="NCBI Taxonomy" id="2741495"/>
    <lineage>
        <taxon>Bacteria</taxon>
        <taxon>Pseudomonadati</taxon>
        <taxon>Pseudomonadota</taxon>
        <taxon>Alphaproteobacteria</taxon>
        <taxon>Sphingomonadales</taxon>
        <taxon>Sphingomonadaceae</taxon>
        <taxon>Sphingomonas</taxon>
    </lineage>
</organism>
<dbReference type="RefSeq" id="WP_174194531.1">
    <property type="nucleotide sequence ID" value="NZ_JABULH010000005.1"/>
</dbReference>
<proteinExistence type="predicted"/>
<dbReference type="Gene3D" id="2.70.98.70">
    <property type="match status" value="1"/>
</dbReference>
<feature type="domain" description="Heparinase II/III-like C-terminal" evidence="2">
    <location>
        <begin position="333"/>
        <end position="573"/>
    </location>
</feature>